<dbReference type="PANTHER" id="PTHR35841:SF1">
    <property type="entry name" value="PHOSPHONATES-BINDING PERIPLASMIC PROTEIN"/>
    <property type="match status" value="1"/>
</dbReference>
<reference evidence="1 2" key="1">
    <citation type="submission" date="2017-08" db="EMBL/GenBank/DDBJ databases">
        <title>Infants hospitalized years apart are colonized by the same room-sourced microbial strains.</title>
        <authorList>
            <person name="Brooks B."/>
            <person name="Olm M.R."/>
            <person name="Firek B.A."/>
            <person name="Baker R."/>
            <person name="Thomas B.C."/>
            <person name="Morowitz M.J."/>
            <person name="Banfield J.F."/>
        </authorList>
    </citation>
    <scope>NUCLEOTIDE SEQUENCE [LARGE SCALE GENOMIC DNA]</scope>
    <source>
        <strain evidence="1">S2_003_000_R2_14</strain>
    </source>
</reference>
<dbReference type="EMBL" id="QFQP01000071">
    <property type="protein sequence ID" value="PZR03811.1"/>
    <property type="molecule type" value="Genomic_DNA"/>
</dbReference>
<sequence>MGGHAVHHRGDGADVGLAVSRSFRFAVPSGSGLDASAAKRLQAFLESRLQRDCVVSAIDGYDAIAMSLLSGTVDAAWAPPLVCARLEQAGAPVALRCIRHGTSSYRAAIVVRATTDVSLVNVGRQRAVWTEASSIAGHRLPAAWLKARRGGAEPPDPDLFAGSYRGALEAVLEGQGGVTSVFAPGVRVAGEPVTGLQEIWPERASWFRVLALTDEAPNDGVATSPTLTRDVKRALTEALRSLGETVYGQTLLHECFRAERFEPAPAGSYRALY</sequence>
<dbReference type="AlphaFoldDB" id="A0A2W5V1I7"/>
<proteinExistence type="predicted"/>
<dbReference type="Proteomes" id="UP000249061">
    <property type="component" value="Unassembled WGS sequence"/>
</dbReference>
<gene>
    <name evidence="1" type="ORF">DI536_35405</name>
</gene>
<comment type="caution">
    <text evidence="1">The sequence shown here is derived from an EMBL/GenBank/DDBJ whole genome shotgun (WGS) entry which is preliminary data.</text>
</comment>
<accession>A0A2W5V1I7</accession>
<name>A0A2W5V1I7_9BACT</name>
<protein>
    <submittedName>
        <fullName evidence="1">Phosphonate ABC transporter substrate-binding protein</fullName>
    </submittedName>
</protein>
<dbReference type="Gene3D" id="3.40.190.10">
    <property type="entry name" value="Periplasmic binding protein-like II"/>
    <property type="match status" value="2"/>
</dbReference>
<organism evidence="1 2">
    <name type="scientific">Archangium gephyra</name>
    <dbReference type="NCBI Taxonomy" id="48"/>
    <lineage>
        <taxon>Bacteria</taxon>
        <taxon>Pseudomonadati</taxon>
        <taxon>Myxococcota</taxon>
        <taxon>Myxococcia</taxon>
        <taxon>Myxococcales</taxon>
        <taxon>Cystobacterineae</taxon>
        <taxon>Archangiaceae</taxon>
        <taxon>Archangium</taxon>
    </lineage>
</organism>
<dbReference type="SUPFAM" id="SSF53850">
    <property type="entry name" value="Periplasmic binding protein-like II"/>
    <property type="match status" value="1"/>
</dbReference>
<dbReference type="Pfam" id="PF12974">
    <property type="entry name" value="Phosphonate-bd"/>
    <property type="match status" value="1"/>
</dbReference>
<evidence type="ECO:0000313" key="1">
    <source>
        <dbReference type="EMBL" id="PZR03811.1"/>
    </source>
</evidence>
<dbReference type="PANTHER" id="PTHR35841">
    <property type="entry name" value="PHOSPHONATES-BINDING PERIPLASMIC PROTEIN"/>
    <property type="match status" value="1"/>
</dbReference>
<evidence type="ECO:0000313" key="2">
    <source>
        <dbReference type="Proteomes" id="UP000249061"/>
    </source>
</evidence>